<dbReference type="EMBL" id="LR215729">
    <property type="protein sequence ID" value="VEV98620.1"/>
    <property type="molecule type" value="Genomic_DNA"/>
</dbReference>
<protein>
    <submittedName>
        <fullName evidence="2">Uncharacterized protein</fullName>
    </submittedName>
</protein>
<organism evidence="2">
    <name type="scientific">Pseudomonas marincola</name>
    <dbReference type="NCBI Taxonomy" id="437900"/>
    <lineage>
        <taxon>Bacteria</taxon>
        <taxon>Pseudomonadati</taxon>
        <taxon>Pseudomonadota</taxon>
        <taxon>Gammaproteobacteria</taxon>
        <taxon>Pseudomonadales</taxon>
        <taxon>Pseudomonadaceae</taxon>
        <taxon>Pseudomonas</taxon>
    </lineage>
</organism>
<sequence>MPHVKMQLITIGKTVIAFFVYNRIIAHSDFLTQQSTTHPQEHLNASPASETLSCTAPGLGGTQQKQ</sequence>
<evidence type="ECO:0000313" key="2">
    <source>
        <dbReference type="EMBL" id="VEV98620.1"/>
    </source>
</evidence>
<evidence type="ECO:0000256" key="1">
    <source>
        <dbReference type="SAM" id="MobiDB-lite"/>
    </source>
</evidence>
<proteinExistence type="predicted"/>
<dbReference type="AlphaFoldDB" id="A0A653E7B4"/>
<feature type="region of interest" description="Disordered" evidence="1">
    <location>
        <begin position="35"/>
        <end position="66"/>
    </location>
</feature>
<name>A0A653E7B4_9PSED</name>
<gene>
    <name evidence="2" type="ORF">PMYSY11_3576</name>
</gene>
<reference evidence="2" key="1">
    <citation type="submission" date="2019-02" db="EMBL/GenBank/DDBJ databases">
        <authorList>
            <consortium name="Genoscope - CEA"/>
            <person name="William W."/>
        </authorList>
    </citation>
    <scope>NUCLEOTIDE SEQUENCE [LARGE SCALE GENOMIC DNA]</scope>
    <source>
        <strain evidence="2">YSy11</strain>
    </source>
</reference>
<accession>A0A653E7B4</accession>